<dbReference type="SMR" id="G4ZDY2"/>
<name>G4ZDY2_PHYSP</name>
<protein>
    <submittedName>
        <fullName evidence="4">Uncharacterized protein</fullName>
    </submittedName>
</protein>
<comment type="similarity">
    <text evidence="1">Belongs to the AB hydrolase superfamily.</text>
</comment>
<accession>G4ZDY2</accession>
<dbReference type="OMA" id="LEIPQYC"/>
<proteinExistence type="inferred from homology"/>
<feature type="transmembrane region" description="Helical" evidence="3">
    <location>
        <begin position="589"/>
        <end position="612"/>
    </location>
</feature>
<gene>
    <name evidence="4" type="ORF">PHYSODRAFT_330577</name>
</gene>
<keyword evidence="3" id="KW-0472">Membrane</keyword>
<dbReference type="Gene3D" id="3.40.50.1820">
    <property type="entry name" value="alpha/beta hydrolase"/>
    <property type="match status" value="1"/>
</dbReference>
<sequence>MVTVLAQPATSSSSSSSSSSSGLNGWYPCSESTFSDEGGSGDQDAECAVYTAPLCYPGVCETPEGIDSTVDIFVKRVVALNDSDTATNVWIMQGGPGASSTAMESAMVELHARLNGTVNVYTMDHRGTGRSTLLDCVAAQATTTGSPYGSSIDVTEVPACAEALEKKYGNLSSFSMTSAASDMATFISNYSNGADTIVYGVSYGTALVERVIHLDPPEVTGYVLDGVATSSGASGDKTFEYFSTWDADFGEVGDAFMALCKTQSECNDRFASTDLSTTLQNLINDFDSNPNSTCAALVSSGSSDPASYTVREALGSLLQGSRMRTLIPPVVYRLNRCASEDIDVLTHFFAALNSDLSAPDQENAFESTLLYYLIVFSELWEKPEPSASEMLARFTNTTISNGGTYTEIPDYCAFSKENSTTCNGLEVGNYSANGIIYERDEYWNKSAVIPSQASVLLLSSKLDPQTPHKYAKYLLEALDGDQKELITFNYATHGTLWTTPMVDGDYSSETCGMMLLMSFVTNNGDLAGLDKSCVEEMPAFNLTVPLTYQHYYLSTDDVYDGVYSASLSASGSTSGSASSASDGSSKYKAVFIVFLVLFVLALALALAAFFVYRWNKLKHSKTDERTTEDLPGHVEILSPVELAK</sequence>
<dbReference type="RefSeq" id="XP_009525565.1">
    <property type="nucleotide sequence ID" value="XM_009527270.1"/>
</dbReference>
<evidence type="ECO:0000313" key="5">
    <source>
        <dbReference type="Proteomes" id="UP000002640"/>
    </source>
</evidence>
<dbReference type="PANTHER" id="PTHR43039">
    <property type="entry name" value="ESTERASE-RELATED"/>
    <property type="match status" value="1"/>
</dbReference>
<evidence type="ECO:0000256" key="3">
    <source>
        <dbReference type="SAM" id="Phobius"/>
    </source>
</evidence>
<evidence type="ECO:0000256" key="2">
    <source>
        <dbReference type="SAM" id="MobiDB-lite"/>
    </source>
</evidence>
<feature type="compositionally biased region" description="Low complexity" evidence="2">
    <location>
        <begin position="11"/>
        <end position="21"/>
    </location>
</feature>
<keyword evidence="3" id="KW-1133">Transmembrane helix</keyword>
<reference evidence="4 5" key="1">
    <citation type="journal article" date="2006" name="Science">
        <title>Phytophthora genome sequences uncover evolutionary origins and mechanisms of pathogenesis.</title>
        <authorList>
            <person name="Tyler B.M."/>
            <person name="Tripathy S."/>
            <person name="Zhang X."/>
            <person name="Dehal P."/>
            <person name="Jiang R.H."/>
            <person name="Aerts A."/>
            <person name="Arredondo F.D."/>
            <person name="Baxter L."/>
            <person name="Bensasson D."/>
            <person name="Beynon J.L."/>
            <person name="Chapman J."/>
            <person name="Damasceno C.M."/>
            <person name="Dorrance A.E."/>
            <person name="Dou D."/>
            <person name="Dickerman A.W."/>
            <person name="Dubchak I.L."/>
            <person name="Garbelotto M."/>
            <person name="Gijzen M."/>
            <person name="Gordon S.G."/>
            <person name="Govers F."/>
            <person name="Grunwald N.J."/>
            <person name="Huang W."/>
            <person name="Ivors K.L."/>
            <person name="Jones R.W."/>
            <person name="Kamoun S."/>
            <person name="Krampis K."/>
            <person name="Lamour K.H."/>
            <person name="Lee M.K."/>
            <person name="McDonald W.H."/>
            <person name="Medina M."/>
            <person name="Meijer H.J."/>
            <person name="Nordberg E.K."/>
            <person name="Maclean D.J."/>
            <person name="Ospina-Giraldo M.D."/>
            <person name="Morris P.F."/>
            <person name="Phuntumart V."/>
            <person name="Putnam N.H."/>
            <person name="Rash S."/>
            <person name="Rose J.K."/>
            <person name="Sakihama Y."/>
            <person name="Salamov A.A."/>
            <person name="Savidor A."/>
            <person name="Scheuring C.F."/>
            <person name="Smith B.M."/>
            <person name="Sobral B.W."/>
            <person name="Terry A."/>
            <person name="Torto-Alalibo T.A."/>
            <person name="Win J."/>
            <person name="Xu Z."/>
            <person name="Zhang H."/>
            <person name="Grigoriev I.V."/>
            <person name="Rokhsar D.S."/>
            <person name="Boore J.L."/>
        </authorList>
    </citation>
    <scope>NUCLEOTIDE SEQUENCE [LARGE SCALE GENOMIC DNA]</scope>
    <source>
        <strain evidence="4 5">P6497</strain>
    </source>
</reference>
<feature type="region of interest" description="Disordered" evidence="2">
    <location>
        <begin position="1"/>
        <end position="23"/>
    </location>
</feature>
<dbReference type="AlphaFoldDB" id="G4ZDY2"/>
<dbReference type="KEGG" id="psoj:PHYSODRAFT_330577"/>
<keyword evidence="5" id="KW-1185">Reference proteome</keyword>
<keyword evidence="3" id="KW-0812">Transmembrane</keyword>
<organism evidence="4 5">
    <name type="scientific">Phytophthora sojae (strain P6497)</name>
    <name type="common">Soybean stem and root rot agent</name>
    <name type="synonym">Phytophthora megasperma f. sp. glycines</name>
    <dbReference type="NCBI Taxonomy" id="1094619"/>
    <lineage>
        <taxon>Eukaryota</taxon>
        <taxon>Sar</taxon>
        <taxon>Stramenopiles</taxon>
        <taxon>Oomycota</taxon>
        <taxon>Peronosporomycetes</taxon>
        <taxon>Peronosporales</taxon>
        <taxon>Peronosporaceae</taxon>
        <taxon>Phytophthora</taxon>
    </lineage>
</organism>
<evidence type="ECO:0000256" key="1">
    <source>
        <dbReference type="ARBA" id="ARBA00008645"/>
    </source>
</evidence>
<dbReference type="Proteomes" id="UP000002640">
    <property type="component" value="Unassembled WGS sequence"/>
</dbReference>
<dbReference type="EMBL" id="JH159154">
    <property type="protein sequence ID" value="EGZ16507.1"/>
    <property type="molecule type" value="Genomic_DNA"/>
</dbReference>
<dbReference type="SUPFAM" id="SSF53474">
    <property type="entry name" value="alpha/beta-Hydrolases"/>
    <property type="match status" value="1"/>
</dbReference>
<evidence type="ECO:0000313" key="4">
    <source>
        <dbReference type="EMBL" id="EGZ16507.1"/>
    </source>
</evidence>
<dbReference type="GeneID" id="20646141"/>
<dbReference type="InterPro" id="IPR029058">
    <property type="entry name" value="AB_hydrolase_fold"/>
</dbReference>
<dbReference type="STRING" id="1094619.G4ZDY2"/>
<dbReference type="InParanoid" id="G4ZDY2"/>